<dbReference type="OrthoDB" id="296632at2759"/>
<proteinExistence type="predicted"/>
<organism evidence="7 8">
    <name type="scientific">Aphanomyces stellatus</name>
    <dbReference type="NCBI Taxonomy" id="120398"/>
    <lineage>
        <taxon>Eukaryota</taxon>
        <taxon>Sar</taxon>
        <taxon>Stramenopiles</taxon>
        <taxon>Oomycota</taxon>
        <taxon>Saprolegniomycetes</taxon>
        <taxon>Saprolegniales</taxon>
        <taxon>Verrucalvaceae</taxon>
        <taxon>Aphanomyces</taxon>
    </lineage>
</organism>
<dbReference type="Pfam" id="PF00076">
    <property type="entry name" value="RRM_1"/>
    <property type="match status" value="1"/>
</dbReference>
<evidence type="ECO:0000313" key="7">
    <source>
        <dbReference type="EMBL" id="VFT95618.1"/>
    </source>
</evidence>
<dbReference type="InterPro" id="IPR021790">
    <property type="entry name" value="PTBP1-like_RRM2"/>
</dbReference>
<dbReference type="EMBL" id="VJMH01006420">
    <property type="protein sequence ID" value="KAF0689701.1"/>
    <property type="molecule type" value="Genomic_DNA"/>
</dbReference>
<reference evidence="7 8" key="1">
    <citation type="submission" date="2019-03" db="EMBL/GenBank/DDBJ databases">
        <authorList>
            <person name="Gaulin E."/>
            <person name="Dumas B."/>
        </authorList>
    </citation>
    <scope>NUCLEOTIDE SEQUENCE [LARGE SCALE GENOMIC DNA]</scope>
    <source>
        <strain evidence="7">CBS 568.67</strain>
    </source>
</reference>
<feature type="region of interest" description="Disordered" evidence="4">
    <location>
        <begin position="99"/>
        <end position="135"/>
    </location>
</feature>
<dbReference type="InterPro" id="IPR012677">
    <property type="entry name" value="Nucleotide-bd_a/b_plait_sf"/>
</dbReference>
<gene>
    <name evidence="7" type="primary">Aste57867_18884</name>
    <name evidence="6" type="ORF">As57867_018820</name>
    <name evidence="7" type="ORF">ASTE57867_18884</name>
</gene>
<reference evidence="6" key="2">
    <citation type="submission" date="2019-06" db="EMBL/GenBank/DDBJ databases">
        <title>Genomics analysis of Aphanomyces spp. identifies a new class of oomycete effector associated with host adaptation.</title>
        <authorList>
            <person name="Gaulin E."/>
        </authorList>
    </citation>
    <scope>NUCLEOTIDE SEQUENCE</scope>
    <source>
        <strain evidence="6">CBS 578.67</strain>
    </source>
</reference>
<dbReference type="EMBL" id="CAADRA010006441">
    <property type="protein sequence ID" value="VFT95618.1"/>
    <property type="molecule type" value="Genomic_DNA"/>
</dbReference>
<dbReference type="Proteomes" id="UP000332933">
    <property type="component" value="Unassembled WGS sequence"/>
</dbReference>
<dbReference type="SUPFAM" id="SSF54928">
    <property type="entry name" value="RNA-binding domain, RBD"/>
    <property type="match status" value="2"/>
</dbReference>
<keyword evidence="2 3" id="KW-0694">RNA-binding</keyword>
<keyword evidence="1" id="KW-0677">Repeat</keyword>
<keyword evidence="8" id="KW-1185">Reference proteome</keyword>
<evidence type="ECO:0000256" key="1">
    <source>
        <dbReference type="ARBA" id="ARBA00022737"/>
    </source>
</evidence>
<feature type="compositionally biased region" description="Polar residues" evidence="4">
    <location>
        <begin position="99"/>
        <end position="111"/>
    </location>
</feature>
<dbReference type="CDD" id="cd12422">
    <property type="entry name" value="RRM2_PTBP1_hnRNPL_like"/>
    <property type="match status" value="1"/>
</dbReference>
<evidence type="ECO:0000256" key="3">
    <source>
        <dbReference type="PROSITE-ProRule" id="PRU00176"/>
    </source>
</evidence>
<dbReference type="GO" id="GO:0003723">
    <property type="term" value="F:RNA binding"/>
    <property type="evidence" value="ECO:0007669"/>
    <property type="project" value="UniProtKB-UniRule"/>
</dbReference>
<dbReference type="SMART" id="SM00360">
    <property type="entry name" value="RRM"/>
    <property type="match status" value="4"/>
</dbReference>
<evidence type="ECO:0000259" key="5">
    <source>
        <dbReference type="PROSITE" id="PS50102"/>
    </source>
</evidence>
<evidence type="ECO:0000313" key="8">
    <source>
        <dbReference type="Proteomes" id="UP000332933"/>
    </source>
</evidence>
<dbReference type="PANTHER" id="PTHR15592">
    <property type="entry name" value="MATRIN 3/NUCLEAR PROTEIN 220-RELATED"/>
    <property type="match status" value="1"/>
</dbReference>
<sequence length="491" mass="54050">MSTQAHAEPSRVLFLENLAPKATDADIEQFLEQYGDVDKIIILRKKHSNNDHSSDSKNSQNALVQMSNLDDAIAAHDAANDKPILLLGVRVSISYSKNQELRQGNHPTSPRQAAPKPTATTSHHAKRNTRDHADEAQNRILLVTVQNPMYPITTELIGKVFNVYGQVEKVVIFMKPVGLQCLVQFAHVQDSVTAKAKLDGEAIYPDCCFMVISYSNLPELAVKENSLKTRDFTNPNLPVPVMDTAINAPQSTIALPFNPPNGQGGNVVSSQKLHGAGDGQDAFSPVLLVCNLKESISCDKLFNLFSCYGNITRVKKLHSKPDHALIQFVNEAAAGSALTHLRGFVLEGRSLEIRYSKHRYIAGPRGGATDAVDEEEDASATAKEYSLAVNRFTGKYAHYTKHIYSPTKVLHISNLDEQFDEADLTEHLRAYGRVDRVKFKVFENAKGHPQLLAEFPSIESATNVLAGAHNSDFLAKKLKIAFSRNNANSTN</sequence>
<dbReference type="Gene3D" id="3.30.70.330">
    <property type="match status" value="4"/>
</dbReference>
<feature type="domain" description="RRM" evidence="5">
    <location>
        <begin position="11"/>
        <end position="98"/>
    </location>
</feature>
<evidence type="ECO:0000256" key="2">
    <source>
        <dbReference type="ARBA" id="ARBA00022884"/>
    </source>
</evidence>
<dbReference type="InterPro" id="IPR035979">
    <property type="entry name" value="RBD_domain_sf"/>
</dbReference>
<protein>
    <submittedName>
        <fullName evidence="7">Aste57867_18884 protein</fullName>
    </submittedName>
</protein>
<dbReference type="Pfam" id="PF13893">
    <property type="entry name" value="RRM_5"/>
    <property type="match status" value="1"/>
</dbReference>
<dbReference type="PROSITE" id="PS50102">
    <property type="entry name" value="RRM"/>
    <property type="match status" value="3"/>
</dbReference>
<feature type="domain" description="RRM" evidence="5">
    <location>
        <begin position="408"/>
        <end position="485"/>
    </location>
</feature>
<feature type="domain" description="RRM" evidence="5">
    <location>
        <begin position="285"/>
        <end position="358"/>
    </location>
</feature>
<accession>A0A485LBV3</accession>
<dbReference type="CDD" id="cd00590">
    <property type="entry name" value="RRM_SF"/>
    <property type="match status" value="1"/>
</dbReference>
<dbReference type="InterPro" id="IPR000504">
    <property type="entry name" value="RRM_dom"/>
</dbReference>
<dbReference type="AlphaFoldDB" id="A0A485LBV3"/>
<name>A0A485LBV3_9STRA</name>
<evidence type="ECO:0000256" key="4">
    <source>
        <dbReference type="SAM" id="MobiDB-lite"/>
    </source>
</evidence>
<evidence type="ECO:0000313" key="6">
    <source>
        <dbReference type="EMBL" id="KAF0689701.1"/>
    </source>
</evidence>
<dbReference type="Pfam" id="PF11835">
    <property type="entry name" value="RRM_8"/>
    <property type="match status" value="1"/>
</dbReference>